<sequence>METLSGKSDPIFKAARKQVRKVLNPLAQGAAPSDEDIHAIRVCSKKLRALLQLYRPGNAKADIKQVEQLLKQLANSYAGLRDAHVQEKTLSRVISQLPFEDQAEMQPLLNYFATNNRQASEQVKPIAAHQGFADILQLWQQQLRLKHRSDPGKGLDYSYRRARKLALDAHASGEDETYHQCRKWTKYYLYQAQLLCERKAAKPSITLLKQLGEQLGLFQDHCVLEDSLLQSPAQQPELANLSQLALLAIEQQKTLDKEIARQLFEQLYQHPHVPLAC</sequence>
<organism evidence="2">
    <name type="scientific">marine sediment metagenome</name>
    <dbReference type="NCBI Taxonomy" id="412755"/>
    <lineage>
        <taxon>unclassified sequences</taxon>
        <taxon>metagenomes</taxon>
        <taxon>ecological metagenomes</taxon>
    </lineage>
</organism>
<dbReference type="InterPro" id="IPR007899">
    <property type="entry name" value="CHAD_dom"/>
</dbReference>
<name>A0A0F9UPD3_9ZZZZ</name>
<comment type="caution">
    <text evidence="2">The sequence shown here is derived from an EMBL/GenBank/DDBJ whole genome shotgun (WGS) entry which is preliminary data.</text>
</comment>
<dbReference type="PANTHER" id="PTHR39339:SF1">
    <property type="entry name" value="CHAD DOMAIN-CONTAINING PROTEIN"/>
    <property type="match status" value="1"/>
</dbReference>
<dbReference type="PANTHER" id="PTHR39339">
    <property type="entry name" value="SLR1444 PROTEIN"/>
    <property type="match status" value="1"/>
</dbReference>
<protein>
    <recommendedName>
        <fullName evidence="1">CHAD domain-containing protein</fullName>
    </recommendedName>
</protein>
<dbReference type="Gene3D" id="1.40.20.10">
    <property type="entry name" value="CHAD domain"/>
    <property type="match status" value="1"/>
</dbReference>
<feature type="domain" description="CHAD" evidence="1">
    <location>
        <begin position="4"/>
        <end position="272"/>
    </location>
</feature>
<reference evidence="2" key="1">
    <citation type="journal article" date="2015" name="Nature">
        <title>Complex archaea that bridge the gap between prokaryotes and eukaryotes.</title>
        <authorList>
            <person name="Spang A."/>
            <person name="Saw J.H."/>
            <person name="Jorgensen S.L."/>
            <person name="Zaremba-Niedzwiedzka K."/>
            <person name="Martijn J."/>
            <person name="Lind A.E."/>
            <person name="van Eijk R."/>
            <person name="Schleper C."/>
            <person name="Guy L."/>
            <person name="Ettema T.J."/>
        </authorList>
    </citation>
    <scope>NUCLEOTIDE SEQUENCE</scope>
</reference>
<proteinExistence type="predicted"/>
<dbReference type="Pfam" id="PF05235">
    <property type="entry name" value="CHAD"/>
    <property type="match status" value="1"/>
</dbReference>
<dbReference type="SMART" id="SM00880">
    <property type="entry name" value="CHAD"/>
    <property type="match status" value="1"/>
</dbReference>
<dbReference type="AlphaFoldDB" id="A0A0F9UPD3"/>
<dbReference type="PROSITE" id="PS51708">
    <property type="entry name" value="CHAD"/>
    <property type="match status" value="1"/>
</dbReference>
<evidence type="ECO:0000259" key="1">
    <source>
        <dbReference type="PROSITE" id="PS51708"/>
    </source>
</evidence>
<gene>
    <name evidence="2" type="ORF">LCGC14_0182920</name>
</gene>
<dbReference type="InterPro" id="IPR038186">
    <property type="entry name" value="CHAD_dom_sf"/>
</dbReference>
<accession>A0A0F9UPD3</accession>
<dbReference type="EMBL" id="LAZR01000074">
    <property type="protein sequence ID" value="KKN94965.1"/>
    <property type="molecule type" value="Genomic_DNA"/>
</dbReference>
<evidence type="ECO:0000313" key="2">
    <source>
        <dbReference type="EMBL" id="KKN94965.1"/>
    </source>
</evidence>